<evidence type="ECO:0000313" key="2">
    <source>
        <dbReference type="EMBL" id="GFO09872.1"/>
    </source>
</evidence>
<keyword evidence="3" id="KW-1185">Reference proteome</keyword>
<organism evidence="2 3">
    <name type="scientific">Plakobranchus ocellatus</name>
    <dbReference type="NCBI Taxonomy" id="259542"/>
    <lineage>
        <taxon>Eukaryota</taxon>
        <taxon>Metazoa</taxon>
        <taxon>Spiralia</taxon>
        <taxon>Lophotrochozoa</taxon>
        <taxon>Mollusca</taxon>
        <taxon>Gastropoda</taxon>
        <taxon>Heterobranchia</taxon>
        <taxon>Euthyneura</taxon>
        <taxon>Panpulmonata</taxon>
        <taxon>Sacoglossa</taxon>
        <taxon>Placobranchoidea</taxon>
        <taxon>Plakobranchidae</taxon>
        <taxon>Plakobranchus</taxon>
    </lineage>
</organism>
<protein>
    <submittedName>
        <fullName evidence="2">Uncharacterized protein</fullName>
    </submittedName>
</protein>
<sequence>MTLLLLDDVKSFVALCNGQKPATEVSFTFKATKISPLIFFLFKKYHERIPTSSPQSLPTLSLSSSTSPIPQPSPISTPPPTLTLSSPPPHQHCHYHHILPTINYILPLALSTSSPHHQH</sequence>
<name>A0AAV4ASG8_9GAST</name>
<accession>A0AAV4ASG8</accession>
<proteinExistence type="predicted"/>
<evidence type="ECO:0000313" key="3">
    <source>
        <dbReference type="Proteomes" id="UP000735302"/>
    </source>
</evidence>
<dbReference type="Proteomes" id="UP000735302">
    <property type="component" value="Unassembled WGS sequence"/>
</dbReference>
<dbReference type="EMBL" id="BLXT01004129">
    <property type="protein sequence ID" value="GFO09872.1"/>
    <property type="molecule type" value="Genomic_DNA"/>
</dbReference>
<gene>
    <name evidence="2" type="ORF">PoB_003637700</name>
</gene>
<reference evidence="2 3" key="1">
    <citation type="journal article" date="2021" name="Elife">
        <title>Chloroplast acquisition without the gene transfer in kleptoplastic sea slugs, Plakobranchus ocellatus.</title>
        <authorList>
            <person name="Maeda T."/>
            <person name="Takahashi S."/>
            <person name="Yoshida T."/>
            <person name="Shimamura S."/>
            <person name="Takaki Y."/>
            <person name="Nagai Y."/>
            <person name="Toyoda A."/>
            <person name="Suzuki Y."/>
            <person name="Arimoto A."/>
            <person name="Ishii H."/>
            <person name="Satoh N."/>
            <person name="Nishiyama T."/>
            <person name="Hasebe M."/>
            <person name="Maruyama T."/>
            <person name="Minagawa J."/>
            <person name="Obokata J."/>
            <person name="Shigenobu S."/>
        </authorList>
    </citation>
    <scope>NUCLEOTIDE SEQUENCE [LARGE SCALE GENOMIC DNA]</scope>
</reference>
<comment type="caution">
    <text evidence="2">The sequence shown here is derived from an EMBL/GenBank/DDBJ whole genome shotgun (WGS) entry which is preliminary data.</text>
</comment>
<feature type="compositionally biased region" description="Low complexity" evidence="1">
    <location>
        <begin position="50"/>
        <end position="68"/>
    </location>
</feature>
<dbReference type="AlphaFoldDB" id="A0AAV4ASG8"/>
<evidence type="ECO:0000256" key="1">
    <source>
        <dbReference type="SAM" id="MobiDB-lite"/>
    </source>
</evidence>
<feature type="region of interest" description="Disordered" evidence="1">
    <location>
        <begin position="50"/>
        <end position="90"/>
    </location>
</feature>
<feature type="compositionally biased region" description="Pro residues" evidence="1">
    <location>
        <begin position="69"/>
        <end position="90"/>
    </location>
</feature>